<reference evidence="2" key="1">
    <citation type="submission" date="2015-07" db="EMBL/GenBank/DDBJ databases">
        <title>Transcriptome Assembly of Anthurium amnicola.</title>
        <authorList>
            <person name="Suzuki J."/>
        </authorList>
    </citation>
    <scope>NUCLEOTIDE SEQUENCE</scope>
</reference>
<dbReference type="SUPFAM" id="SSF81383">
    <property type="entry name" value="F-box domain"/>
    <property type="match status" value="1"/>
</dbReference>
<accession>A0A1D1XHR6</accession>
<dbReference type="EMBL" id="GDJX01010136">
    <property type="protein sequence ID" value="JAT57800.1"/>
    <property type="molecule type" value="Transcribed_RNA"/>
</dbReference>
<evidence type="ECO:0000259" key="1">
    <source>
        <dbReference type="Pfam" id="PF03478"/>
    </source>
</evidence>
<sequence length="395" mass="43520">MEEEQKTRKATLSVRCSAASDGGGSVVGRSSAETTNRDWSGLPQSAVYLILKGLLPSPADVLSSGSVCKPWRSVFTVCKRDLFSSLPPLLFFIASSPSPPGSFHNFMEGRTYRRNRPVKPFARPGTKIVGVSHGYWIVIKCYSRSIERIVLVDPMARSPATVKLPLPKPGHPVAAFMTAPPTSPDCVVVTVLEHAIRYCRPGDAKWTCPKLTLDHMMLFHKYKVALLQGKVYALRTHTELRVFELSPQLSFSVVKVKGLTQRCYRSAVTLRLVESNGEILLITSEGGRRPPSCPSINAPYDCPLDHTYVVRKLDLPARRWVTLSTLGDRSIFIGMGGVLTCPAARCGGRGDRIYRVCVLSSTIVAFNVKDGRIEHHAVPEEYGFSAWTIPNSCCQ</sequence>
<dbReference type="AlphaFoldDB" id="A0A1D1XHR6"/>
<dbReference type="Pfam" id="PF03478">
    <property type="entry name" value="Beta-prop_KIB1-4"/>
    <property type="match status" value="1"/>
</dbReference>
<gene>
    <name evidence="2" type="primary">At2g17036_0</name>
    <name evidence="3" type="synonym">At2g17036_1</name>
    <name evidence="2" type="ORF">g.17597</name>
    <name evidence="3" type="ORF">g.17598</name>
</gene>
<organism evidence="2">
    <name type="scientific">Anthurium amnicola</name>
    <dbReference type="NCBI Taxonomy" id="1678845"/>
    <lineage>
        <taxon>Eukaryota</taxon>
        <taxon>Viridiplantae</taxon>
        <taxon>Streptophyta</taxon>
        <taxon>Embryophyta</taxon>
        <taxon>Tracheophyta</taxon>
        <taxon>Spermatophyta</taxon>
        <taxon>Magnoliopsida</taxon>
        <taxon>Liliopsida</taxon>
        <taxon>Araceae</taxon>
        <taxon>Pothoideae</taxon>
        <taxon>Potheae</taxon>
        <taxon>Anthurium</taxon>
    </lineage>
</organism>
<proteinExistence type="predicted"/>
<dbReference type="EMBL" id="GDJX01026004">
    <property type="protein sequence ID" value="JAT41932.1"/>
    <property type="molecule type" value="Transcribed_RNA"/>
</dbReference>
<dbReference type="InterPro" id="IPR005174">
    <property type="entry name" value="KIB1-4_b-propeller"/>
</dbReference>
<protein>
    <submittedName>
        <fullName evidence="2">F-box protein At2g17036</fullName>
    </submittedName>
</protein>
<name>A0A1D1XHR6_9ARAE</name>
<feature type="domain" description="KIB1-4 beta-propeller" evidence="1">
    <location>
        <begin position="107"/>
        <end position="355"/>
    </location>
</feature>
<dbReference type="PANTHER" id="PTHR33110:SF71">
    <property type="entry name" value="F-BOX_KELCH-REPEAT PROTEIN"/>
    <property type="match status" value="1"/>
</dbReference>
<evidence type="ECO:0000313" key="2">
    <source>
        <dbReference type="EMBL" id="JAT41932.1"/>
    </source>
</evidence>
<evidence type="ECO:0000313" key="3">
    <source>
        <dbReference type="EMBL" id="JAT57800.1"/>
    </source>
</evidence>
<dbReference type="InterPro" id="IPR036047">
    <property type="entry name" value="F-box-like_dom_sf"/>
</dbReference>
<dbReference type="PANTHER" id="PTHR33110">
    <property type="entry name" value="F-BOX/KELCH-REPEAT PROTEIN-RELATED"/>
    <property type="match status" value="1"/>
</dbReference>